<evidence type="ECO:0000313" key="3">
    <source>
        <dbReference type="Proteomes" id="UP000092993"/>
    </source>
</evidence>
<dbReference type="AlphaFoldDB" id="A0A1C7LTQ5"/>
<reference evidence="2 3" key="1">
    <citation type="submission" date="2016-03" db="EMBL/GenBank/DDBJ databases">
        <title>Whole genome sequencing of Grifola frondosa 9006-11.</title>
        <authorList>
            <person name="Min B."/>
            <person name="Park H."/>
            <person name="Kim J.-G."/>
            <person name="Cho H."/>
            <person name="Oh Y.-L."/>
            <person name="Kong W.-S."/>
            <person name="Choi I.-G."/>
        </authorList>
    </citation>
    <scope>NUCLEOTIDE SEQUENCE [LARGE SCALE GENOMIC DNA]</scope>
    <source>
        <strain evidence="2 3">9006-11</strain>
    </source>
</reference>
<organism evidence="2 3">
    <name type="scientific">Grifola frondosa</name>
    <name type="common">Maitake</name>
    <name type="synonym">Polyporus frondosus</name>
    <dbReference type="NCBI Taxonomy" id="5627"/>
    <lineage>
        <taxon>Eukaryota</taxon>
        <taxon>Fungi</taxon>
        <taxon>Dikarya</taxon>
        <taxon>Basidiomycota</taxon>
        <taxon>Agaricomycotina</taxon>
        <taxon>Agaricomycetes</taxon>
        <taxon>Polyporales</taxon>
        <taxon>Grifolaceae</taxon>
        <taxon>Grifola</taxon>
    </lineage>
</organism>
<evidence type="ECO:0000256" key="1">
    <source>
        <dbReference type="SAM" id="MobiDB-lite"/>
    </source>
</evidence>
<feature type="region of interest" description="Disordered" evidence="1">
    <location>
        <begin position="51"/>
        <end position="82"/>
    </location>
</feature>
<gene>
    <name evidence="2" type="ORF">A0H81_12039</name>
</gene>
<name>A0A1C7LTQ5_GRIFR</name>
<evidence type="ECO:0000313" key="2">
    <source>
        <dbReference type="EMBL" id="OBZ68040.1"/>
    </source>
</evidence>
<sequence length="124" mass="13732">MARLRTPLRRANGEVGKRFALHERRGRPHGLAQRGLYAIKSKATGKVLFSRSAQDPRVGHVDGDGVPRQGSLGQQLPGPPSATNAVQHFSFRLEEMQINKIEYDLKLGQIISSTPEILVNHTRS</sequence>
<proteinExistence type="predicted"/>
<dbReference type="Gene3D" id="2.80.10.50">
    <property type="match status" value="1"/>
</dbReference>
<dbReference type="Proteomes" id="UP000092993">
    <property type="component" value="Unassembled WGS sequence"/>
</dbReference>
<dbReference type="EMBL" id="LUGG01000022">
    <property type="protein sequence ID" value="OBZ68040.1"/>
    <property type="molecule type" value="Genomic_DNA"/>
</dbReference>
<protein>
    <submittedName>
        <fullName evidence="2">Uncharacterized protein</fullName>
    </submittedName>
</protein>
<accession>A0A1C7LTQ5</accession>
<keyword evidence="3" id="KW-1185">Reference proteome</keyword>
<dbReference type="OrthoDB" id="4948898at2759"/>
<comment type="caution">
    <text evidence="2">The sequence shown here is derived from an EMBL/GenBank/DDBJ whole genome shotgun (WGS) entry which is preliminary data.</text>
</comment>